<dbReference type="PANTHER" id="PTHR19338">
    <property type="entry name" value="TRANSLOCASE OF INNER MITOCHONDRIAL MEMBRANE 13 HOMOLOG"/>
    <property type="match status" value="1"/>
</dbReference>
<dbReference type="Gene3D" id="3.40.50.300">
    <property type="entry name" value="P-loop containing nucleotide triphosphate hydrolases"/>
    <property type="match status" value="1"/>
</dbReference>
<keyword evidence="4" id="KW-0611">Plant defense</keyword>
<evidence type="ECO:0008006" key="8">
    <source>
        <dbReference type="Google" id="ProtNLM"/>
    </source>
</evidence>
<dbReference type="Gramene" id="KCW72549">
    <property type="protein sequence ID" value="KCW72549"/>
    <property type="gene ID" value="EUGRSUZ_E01015"/>
</dbReference>
<protein>
    <recommendedName>
        <fullName evidence="8">NB-ARC domain-containing protein</fullName>
    </recommendedName>
</protein>
<sequence length="454" mass="51401">MAESVVSSVGQTIGKLLVDEAKFLWGVEGKVEDLQKELNLIHCLLRDADVKQEHDQAVRECVAQLRDIAYDAEDVIEQYILRVAPKKGQNIIKAYACFMAKCTCVRAHEVGIKIDGLRSSISNLRTSMRDYSIQPLNEGEHKHTRASTRKLTYAHFEEEDFVGREDSIKVLVNELLKDGEQHRVISICGMGGLGKTTLAKNVFAHDKVKNHFDGFAWACISQEYHMRDILEGILVKLNPDQREGVTKMKNDELLETLYMTQTQKRCIVILDDIWTKQAWDGLLAAFPIKDTRSKLLITTRNKEVAQHIDPHCFLHEPQCLSYEEMASNDYIAYLILIYGASVIIAGLIVEISSDGPGVGQDIVAGQAVEDIAKQLETEGQITDSYDGIQMIEISSIRHHNFNIWGIKCPFCFLIADNHTTKPRSKTLFLLSSSEAKYRRGFYKANIISNFDRIY</sequence>
<dbReference type="SUPFAM" id="SSF52540">
    <property type="entry name" value="P-loop containing nucleoside triphosphate hydrolases"/>
    <property type="match status" value="1"/>
</dbReference>
<keyword evidence="2" id="KW-0677">Repeat</keyword>
<evidence type="ECO:0000256" key="3">
    <source>
        <dbReference type="ARBA" id="ARBA00022741"/>
    </source>
</evidence>
<dbReference type="InterPro" id="IPR041118">
    <property type="entry name" value="Rx_N"/>
</dbReference>
<dbReference type="Pfam" id="PF18052">
    <property type="entry name" value="Rx_N"/>
    <property type="match status" value="1"/>
</dbReference>
<dbReference type="InterPro" id="IPR038662">
    <property type="entry name" value="ATP_synth_F0_csu_sf"/>
</dbReference>
<proteinExistence type="inferred from homology"/>
<dbReference type="PANTHER" id="PTHR19338:SF66">
    <property type="entry name" value="NB-ARC DOMAIN-CONTAINING PROTEIN"/>
    <property type="match status" value="1"/>
</dbReference>
<dbReference type="InterPro" id="IPR002182">
    <property type="entry name" value="NB-ARC"/>
</dbReference>
<dbReference type="FunFam" id="3.40.50.300:FF:001091">
    <property type="entry name" value="Probable disease resistance protein At1g61300"/>
    <property type="match status" value="1"/>
</dbReference>
<feature type="domain" description="NB-ARC" evidence="5">
    <location>
        <begin position="165"/>
        <end position="324"/>
    </location>
</feature>
<evidence type="ECO:0000256" key="2">
    <source>
        <dbReference type="ARBA" id="ARBA00022737"/>
    </source>
</evidence>
<dbReference type="EMBL" id="KK198757">
    <property type="protein sequence ID" value="KCW72549.1"/>
    <property type="molecule type" value="Genomic_DNA"/>
</dbReference>
<evidence type="ECO:0000256" key="4">
    <source>
        <dbReference type="ARBA" id="ARBA00022821"/>
    </source>
</evidence>
<dbReference type="GO" id="GO:0006952">
    <property type="term" value="P:defense response"/>
    <property type="evidence" value="ECO:0007669"/>
    <property type="project" value="UniProtKB-KW"/>
</dbReference>
<accession>A0A059C2T7</accession>
<dbReference type="InterPro" id="IPR038005">
    <property type="entry name" value="RX-like_CC"/>
</dbReference>
<dbReference type="OMA" id="ETKHDAN"/>
<name>A0A059C2T7_EUCGR</name>
<dbReference type="InterPro" id="IPR027417">
    <property type="entry name" value="P-loop_NTPase"/>
</dbReference>
<dbReference type="Gene3D" id="1.20.20.10">
    <property type="entry name" value="F1F0 ATP synthase subunit C"/>
    <property type="match status" value="1"/>
</dbReference>
<dbReference type="InParanoid" id="A0A059C2T7"/>
<dbReference type="CDD" id="cd14798">
    <property type="entry name" value="RX-CC_like"/>
    <property type="match status" value="1"/>
</dbReference>
<evidence type="ECO:0000313" key="7">
    <source>
        <dbReference type="EMBL" id="KCW72549.1"/>
    </source>
</evidence>
<keyword evidence="3" id="KW-0547">Nucleotide-binding</keyword>
<dbReference type="AlphaFoldDB" id="A0A059C2T7"/>
<dbReference type="PRINTS" id="PR00364">
    <property type="entry name" value="DISEASERSIST"/>
</dbReference>
<dbReference type="Gene3D" id="1.20.5.4130">
    <property type="match status" value="1"/>
</dbReference>
<evidence type="ECO:0000259" key="5">
    <source>
        <dbReference type="Pfam" id="PF00931"/>
    </source>
</evidence>
<feature type="domain" description="Disease resistance N-terminal" evidence="6">
    <location>
        <begin position="5"/>
        <end position="88"/>
    </location>
</feature>
<comment type="similarity">
    <text evidence="1">Belongs to the ATPase C chain family.</text>
</comment>
<reference evidence="7" key="1">
    <citation type="submission" date="2013-07" db="EMBL/GenBank/DDBJ databases">
        <title>The genome of Eucalyptus grandis.</title>
        <authorList>
            <person name="Schmutz J."/>
            <person name="Hayes R."/>
            <person name="Myburg A."/>
            <person name="Tuskan G."/>
            <person name="Grattapaglia D."/>
            <person name="Rokhsar D.S."/>
        </authorList>
    </citation>
    <scope>NUCLEOTIDE SEQUENCE</scope>
    <source>
        <tissue evidence="7">Leaf extractions</tissue>
    </source>
</reference>
<gene>
    <name evidence="7" type="ORF">EUGRSUZ_E01015</name>
</gene>
<evidence type="ECO:0000259" key="6">
    <source>
        <dbReference type="Pfam" id="PF18052"/>
    </source>
</evidence>
<dbReference type="GO" id="GO:0043531">
    <property type="term" value="F:ADP binding"/>
    <property type="evidence" value="ECO:0007669"/>
    <property type="project" value="InterPro"/>
</dbReference>
<evidence type="ECO:0000256" key="1">
    <source>
        <dbReference type="ARBA" id="ARBA00006704"/>
    </source>
</evidence>
<dbReference type="Pfam" id="PF00931">
    <property type="entry name" value="NB-ARC"/>
    <property type="match status" value="1"/>
</dbReference>
<organism evidence="7">
    <name type="scientific">Eucalyptus grandis</name>
    <name type="common">Flooded gum</name>
    <dbReference type="NCBI Taxonomy" id="71139"/>
    <lineage>
        <taxon>Eukaryota</taxon>
        <taxon>Viridiplantae</taxon>
        <taxon>Streptophyta</taxon>
        <taxon>Embryophyta</taxon>
        <taxon>Tracheophyta</taxon>
        <taxon>Spermatophyta</taxon>
        <taxon>Magnoliopsida</taxon>
        <taxon>eudicotyledons</taxon>
        <taxon>Gunneridae</taxon>
        <taxon>Pentapetalae</taxon>
        <taxon>rosids</taxon>
        <taxon>malvids</taxon>
        <taxon>Myrtales</taxon>
        <taxon>Myrtaceae</taxon>
        <taxon>Myrtoideae</taxon>
        <taxon>Eucalypteae</taxon>
        <taxon>Eucalyptus</taxon>
    </lineage>
</organism>